<name>A0A7C5IY95_9GAMM</name>
<proteinExistence type="predicted"/>
<sequence length="93" mass="10312">MLAEDAQALFDQFVPKARAYVESPGVMAALELDSLCERLYPLVARKFGDTDLANRIRDFGRGLPRKGQEELKNLFEEILVLAEEQGLAVSSVA</sequence>
<evidence type="ECO:0000313" key="1">
    <source>
        <dbReference type="EMBL" id="HHH13094.1"/>
    </source>
</evidence>
<comment type="caution">
    <text evidence="1">The sequence shown here is derived from an EMBL/GenBank/DDBJ whole genome shotgun (WGS) entry which is preliminary data.</text>
</comment>
<protein>
    <submittedName>
        <fullName evidence="1">Uncharacterized protein</fullName>
    </submittedName>
</protein>
<dbReference type="AlphaFoldDB" id="A0A7C5IY95"/>
<dbReference type="Proteomes" id="UP000886100">
    <property type="component" value="Unassembled WGS sequence"/>
</dbReference>
<accession>A0A7C5IY95</accession>
<dbReference type="EMBL" id="DROM01000159">
    <property type="protein sequence ID" value="HHH13094.1"/>
    <property type="molecule type" value="Genomic_DNA"/>
</dbReference>
<gene>
    <name evidence="1" type="ORF">ENJ98_02560</name>
</gene>
<reference evidence="1" key="1">
    <citation type="journal article" date="2020" name="mSystems">
        <title>Genome- and Community-Level Interaction Insights into Carbon Utilization and Element Cycling Functions of Hydrothermarchaeota in Hydrothermal Sediment.</title>
        <authorList>
            <person name="Zhou Z."/>
            <person name="Liu Y."/>
            <person name="Xu W."/>
            <person name="Pan J."/>
            <person name="Luo Z.H."/>
            <person name="Li M."/>
        </authorList>
    </citation>
    <scope>NUCLEOTIDE SEQUENCE [LARGE SCALE GENOMIC DNA]</scope>
    <source>
        <strain evidence="1">HyVt-535</strain>
    </source>
</reference>
<organism evidence="1">
    <name type="scientific">Thiolapillus brandeum</name>
    <dbReference type="NCBI Taxonomy" id="1076588"/>
    <lineage>
        <taxon>Bacteria</taxon>
        <taxon>Pseudomonadati</taxon>
        <taxon>Pseudomonadota</taxon>
        <taxon>Gammaproteobacteria</taxon>
        <taxon>Chromatiales</taxon>
        <taxon>Sedimenticolaceae</taxon>
        <taxon>Thiolapillus</taxon>
    </lineage>
</organism>